<sequence length="100" mass="10995">MKGSTTIPRVTIRAGKYISPNISRSDPRLLTQLAMSLERRVRLGRGLGGIIPRCAICHPFERHPNHFSGNSSLAPCLFEPLFDHTSTMASSRLALHNGSL</sequence>
<evidence type="ECO:0000313" key="1">
    <source>
        <dbReference type="EMBL" id="KAF3432551.1"/>
    </source>
</evidence>
<organism evidence="1 2">
    <name type="scientific">Rhamnella rubrinervis</name>
    <dbReference type="NCBI Taxonomy" id="2594499"/>
    <lineage>
        <taxon>Eukaryota</taxon>
        <taxon>Viridiplantae</taxon>
        <taxon>Streptophyta</taxon>
        <taxon>Embryophyta</taxon>
        <taxon>Tracheophyta</taxon>
        <taxon>Spermatophyta</taxon>
        <taxon>Magnoliopsida</taxon>
        <taxon>eudicotyledons</taxon>
        <taxon>Gunneridae</taxon>
        <taxon>Pentapetalae</taxon>
        <taxon>rosids</taxon>
        <taxon>fabids</taxon>
        <taxon>Rosales</taxon>
        <taxon>Rhamnaceae</taxon>
        <taxon>rhamnoid group</taxon>
        <taxon>Rhamneae</taxon>
        <taxon>Rhamnella</taxon>
    </lineage>
</organism>
<dbReference type="AlphaFoldDB" id="A0A8K0GPJ6"/>
<proteinExistence type="predicted"/>
<comment type="caution">
    <text evidence="1">The sequence shown here is derived from an EMBL/GenBank/DDBJ whole genome shotgun (WGS) entry which is preliminary data.</text>
</comment>
<dbReference type="EMBL" id="VOIH02000012">
    <property type="protein sequence ID" value="KAF3432551.1"/>
    <property type="molecule type" value="Genomic_DNA"/>
</dbReference>
<name>A0A8K0GPJ6_9ROSA</name>
<keyword evidence="2" id="KW-1185">Reference proteome</keyword>
<dbReference type="Proteomes" id="UP000796880">
    <property type="component" value="Unassembled WGS sequence"/>
</dbReference>
<protein>
    <submittedName>
        <fullName evidence="1">Uncharacterized protein</fullName>
    </submittedName>
</protein>
<accession>A0A8K0GPJ6</accession>
<evidence type="ECO:0000313" key="2">
    <source>
        <dbReference type="Proteomes" id="UP000796880"/>
    </source>
</evidence>
<reference evidence="1" key="1">
    <citation type="submission" date="2020-03" db="EMBL/GenBank/DDBJ databases">
        <title>A high-quality chromosome-level genome assembly of a woody plant with both climbing and erect habits, Rhamnella rubrinervis.</title>
        <authorList>
            <person name="Lu Z."/>
            <person name="Yang Y."/>
            <person name="Zhu X."/>
            <person name="Sun Y."/>
        </authorList>
    </citation>
    <scope>NUCLEOTIDE SEQUENCE</scope>
    <source>
        <strain evidence="1">BYM</strain>
        <tissue evidence="1">Leaf</tissue>
    </source>
</reference>
<gene>
    <name evidence="1" type="ORF">FNV43_RR27291</name>
</gene>